<keyword evidence="3 7" id="KW-0812">Transmembrane</keyword>
<dbReference type="PANTHER" id="PTHR47089:SF1">
    <property type="entry name" value="GUANOSINE ABC TRANSPORTER PERMEASE PROTEIN NUPP"/>
    <property type="match status" value="1"/>
</dbReference>
<evidence type="ECO:0000256" key="7">
    <source>
        <dbReference type="SAM" id="Phobius"/>
    </source>
</evidence>
<comment type="caution">
    <text evidence="8">The sequence shown here is derived from an EMBL/GenBank/DDBJ whole genome shotgun (WGS) entry which is preliminary data.</text>
</comment>
<dbReference type="PANTHER" id="PTHR47089">
    <property type="entry name" value="ABC TRANSPORTER, PERMEASE PROTEIN"/>
    <property type="match status" value="1"/>
</dbReference>
<evidence type="ECO:0000313" key="8">
    <source>
        <dbReference type="EMBL" id="MBG6140285.1"/>
    </source>
</evidence>
<feature type="transmembrane region" description="Helical" evidence="7">
    <location>
        <begin position="191"/>
        <end position="212"/>
    </location>
</feature>
<comment type="subcellular location">
    <subcellularLocation>
        <location evidence="1">Cell membrane</location>
        <topology evidence="1">Multi-pass membrane protein</topology>
    </subcellularLocation>
</comment>
<evidence type="ECO:0000256" key="1">
    <source>
        <dbReference type="ARBA" id="ARBA00004651"/>
    </source>
</evidence>
<feature type="transmembrane region" description="Helical" evidence="7">
    <location>
        <begin position="347"/>
        <end position="366"/>
    </location>
</feature>
<accession>A0A8J7GVH3</accession>
<feature type="compositionally biased region" description="Low complexity" evidence="6">
    <location>
        <begin position="11"/>
        <end position="24"/>
    </location>
</feature>
<gene>
    <name evidence="8" type="ORF">IW245_006479</name>
</gene>
<dbReference type="GO" id="GO:0005886">
    <property type="term" value="C:plasma membrane"/>
    <property type="evidence" value="ECO:0007669"/>
    <property type="project" value="UniProtKB-SubCell"/>
</dbReference>
<dbReference type="Proteomes" id="UP000622552">
    <property type="component" value="Unassembled WGS sequence"/>
</dbReference>
<dbReference type="InterPro" id="IPR001851">
    <property type="entry name" value="ABC_transp_permease"/>
</dbReference>
<feature type="transmembrane region" description="Helical" evidence="7">
    <location>
        <begin position="373"/>
        <end position="394"/>
    </location>
</feature>
<feature type="region of interest" description="Disordered" evidence="6">
    <location>
        <begin position="1"/>
        <end position="24"/>
    </location>
</feature>
<feature type="transmembrane region" description="Helical" evidence="7">
    <location>
        <begin position="167"/>
        <end position="185"/>
    </location>
</feature>
<evidence type="ECO:0000256" key="3">
    <source>
        <dbReference type="ARBA" id="ARBA00022692"/>
    </source>
</evidence>
<proteinExistence type="predicted"/>
<sequence length="440" mass="44966">MTEPTKDEPVSDGPADPGVPAAAAPASGFTVPAAQDGPAPKRSFGQLLIEELTTANSFMVTLLAVVLAMVVGGLLIIVVDADARAAWGYFFSAPGDAISYSWYAVRDAYVALFQGAVFDPSSLSGGDAAQIFYPITETLTYAAPLTFTGLAVALAFRAGLFNIGAEGQVIFGCIGGAVAGFAVPLPYGLHLVFALLASAVFGALWGLIPGFLKAKTGAHEVITTIMLNNVAAIFLVWLVTQKGVQDPGRTDAISKKVDETAKLPHIFGDAYRVNLAVLLAIAAAFGVSWLLNRSTLGFEFRAVGANPDAARTAGMSISKAYILVMVVAGALAGLGGGSVLLGTAHALTPSVSAGIGIDGITVALLGRAKPWGVVGAALLIGGLQAGAVKMQAAANIPIDMVNVLQALIVVFIAAPALIKAIFRLRAVTTSGTTTTLAKGW</sequence>
<evidence type="ECO:0000256" key="2">
    <source>
        <dbReference type="ARBA" id="ARBA00022475"/>
    </source>
</evidence>
<keyword evidence="4 7" id="KW-1133">Transmembrane helix</keyword>
<dbReference type="EMBL" id="JADOUF010000001">
    <property type="protein sequence ID" value="MBG6140285.1"/>
    <property type="molecule type" value="Genomic_DNA"/>
</dbReference>
<reference evidence="8" key="1">
    <citation type="submission" date="2020-11" db="EMBL/GenBank/DDBJ databases">
        <title>Sequencing the genomes of 1000 actinobacteria strains.</title>
        <authorList>
            <person name="Klenk H.-P."/>
        </authorList>
    </citation>
    <scope>NUCLEOTIDE SEQUENCE</scope>
    <source>
        <strain evidence="8">DSM 45356</strain>
    </source>
</reference>
<feature type="transmembrane region" description="Helical" evidence="7">
    <location>
        <begin position="221"/>
        <end position="240"/>
    </location>
</feature>
<protein>
    <submittedName>
        <fullName evidence="8">Simple sugar transport system permease protein</fullName>
    </submittedName>
</protein>
<evidence type="ECO:0000313" key="9">
    <source>
        <dbReference type="Proteomes" id="UP000622552"/>
    </source>
</evidence>
<keyword evidence="9" id="KW-1185">Reference proteome</keyword>
<feature type="transmembrane region" description="Helical" evidence="7">
    <location>
        <begin position="271"/>
        <end position="291"/>
    </location>
</feature>
<dbReference type="Pfam" id="PF02653">
    <property type="entry name" value="BPD_transp_2"/>
    <property type="match status" value="1"/>
</dbReference>
<dbReference type="CDD" id="cd06580">
    <property type="entry name" value="TM_PBP1_transp_TpRbsC_like"/>
    <property type="match status" value="1"/>
</dbReference>
<evidence type="ECO:0000256" key="5">
    <source>
        <dbReference type="ARBA" id="ARBA00023136"/>
    </source>
</evidence>
<keyword evidence="2" id="KW-1003">Cell membrane</keyword>
<feature type="transmembrane region" description="Helical" evidence="7">
    <location>
        <begin position="86"/>
        <end position="105"/>
    </location>
</feature>
<dbReference type="GO" id="GO:0022857">
    <property type="term" value="F:transmembrane transporter activity"/>
    <property type="evidence" value="ECO:0007669"/>
    <property type="project" value="InterPro"/>
</dbReference>
<feature type="transmembrane region" description="Helical" evidence="7">
    <location>
        <begin position="58"/>
        <end position="79"/>
    </location>
</feature>
<dbReference type="RefSeq" id="WP_372445276.1">
    <property type="nucleotide sequence ID" value="NZ_BONS01000006.1"/>
</dbReference>
<keyword evidence="5 7" id="KW-0472">Membrane</keyword>
<feature type="transmembrane region" description="Helical" evidence="7">
    <location>
        <begin position="400"/>
        <end position="422"/>
    </location>
</feature>
<evidence type="ECO:0000256" key="4">
    <source>
        <dbReference type="ARBA" id="ARBA00022989"/>
    </source>
</evidence>
<keyword evidence="8" id="KW-0762">Sugar transport</keyword>
<organism evidence="8 9">
    <name type="scientific">Longispora fulva</name>
    <dbReference type="NCBI Taxonomy" id="619741"/>
    <lineage>
        <taxon>Bacteria</taxon>
        <taxon>Bacillati</taxon>
        <taxon>Actinomycetota</taxon>
        <taxon>Actinomycetes</taxon>
        <taxon>Micromonosporales</taxon>
        <taxon>Micromonosporaceae</taxon>
        <taxon>Longispora</taxon>
    </lineage>
</organism>
<evidence type="ECO:0000256" key="6">
    <source>
        <dbReference type="SAM" id="MobiDB-lite"/>
    </source>
</evidence>
<dbReference type="AlphaFoldDB" id="A0A8J7GVH3"/>
<keyword evidence="8" id="KW-0813">Transport</keyword>
<feature type="transmembrane region" description="Helical" evidence="7">
    <location>
        <begin position="320"/>
        <end position="341"/>
    </location>
</feature>
<feature type="transmembrane region" description="Helical" evidence="7">
    <location>
        <begin position="141"/>
        <end position="160"/>
    </location>
</feature>
<name>A0A8J7GVH3_9ACTN</name>